<dbReference type="AlphaFoldDB" id="A0A7W9ET97"/>
<accession>A0A7W9ET97</accession>
<name>A0A7W9ET97_9SPHN</name>
<reference evidence="1 2" key="1">
    <citation type="submission" date="2020-08" db="EMBL/GenBank/DDBJ databases">
        <title>Genomic Encyclopedia of Type Strains, Phase IV (KMG-IV): sequencing the most valuable type-strain genomes for metagenomic binning, comparative biology and taxonomic classification.</title>
        <authorList>
            <person name="Goeker M."/>
        </authorList>
    </citation>
    <scope>NUCLEOTIDE SEQUENCE [LARGE SCALE GENOMIC DNA]</scope>
    <source>
        <strain evidence="1 2">DSM 100044</strain>
    </source>
</reference>
<dbReference type="EMBL" id="JACIJK010000002">
    <property type="protein sequence ID" value="MBB5713959.1"/>
    <property type="molecule type" value="Genomic_DNA"/>
</dbReference>
<gene>
    <name evidence="1" type="ORF">FHS94_000782</name>
</gene>
<proteinExistence type="predicted"/>
<dbReference type="Proteomes" id="UP000546200">
    <property type="component" value="Unassembled WGS sequence"/>
</dbReference>
<protein>
    <recommendedName>
        <fullName evidence="3">DUF2336 domain-containing protein</fullName>
    </recommendedName>
</protein>
<evidence type="ECO:0000313" key="1">
    <source>
        <dbReference type="EMBL" id="MBB5713959.1"/>
    </source>
</evidence>
<keyword evidence="2" id="KW-1185">Reference proteome</keyword>
<sequence length="363" mass="39028">MTGQPGTLPRDSASPESATLLIRSAAMAGAREAARLRARAADWRRDTASRLDDRMRALLDHLLTGMVGEVEARLREDASRMLVSRGDRAGAARLRQARPSAAQRLERAGLLANEPLLAELFARLRQDLIAERLPVRADDDEPSLLARLAQVGDPTVAAAARGLLVAESRRREALAMGDVTASDLPAELHQQLVWRVAAALRDGDTSADRALVEAAGRILAGYDEGERADAQAMRLAFAIDARPQELPALLDEAIGDRRLSLVFAALALSAQVPFDVVRSLAVEPDDERWWLLLRAVDLDPLTMARLALALASADPRRGDQDLPTLLDAANAVSAEEARAELAVLRLPPDFRAAVDALGTGEAA</sequence>
<evidence type="ECO:0008006" key="3">
    <source>
        <dbReference type="Google" id="ProtNLM"/>
    </source>
</evidence>
<comment type="caution">
    <text evidence="1">The sequence shown here is derived from an EMBL/GenBank/DDBJ whole genome shotgun (WGS) entry which is preliminary data.</text>
</comment>
<evidence type="ECO:0000313" key="2">
    <source>
        <dbReference type="Proteomes" id="UP000546200"/>
    </source>
</evidence>
<organism evidence="1 2">
    <name type="scientific">Sphingomonas aerophila</name>
    <dbReference type="NCBI Taxonomy" id="1344948"/>
    <lineage>
        <taxon>Bacteria</taxon>
        <taxon>Pseudomonadati</taxon>
        <taxon>Pseudomonadota</taxon>
        <taxon>Alphaproteobacteria</taxon>
        <taxon>Sphingomonadales</taxon>
        <taxon>Sphingomonadaceae</taxon>
        <taxon>Sphingomonas</taxon>
    </lineage>
</organism>